<gene>
    <name evidence="2" type="ORF">MSKU9_0405</name>
</gene>
<dbReference type="Proteomes" id="UP000315095">
    <property type="component" value="Unassembled WGS sequence"/>
</dbReference>
<sequence>MSTDRTEDRIRLARNRVAGILLASLISYPVAYFVMMDIAHVPGGTVGIQLGQIMALACLPVLIVLCFSAYAGLLGVCAAGCVAVLAGLLIS</sequence>
<name>A0A4P5NQA3_9PROT</name>
<evidence type="ECO:0000313" key="3">
    <source>
        <dbReference type="Proteomes" id="UP000315095"/>
    </source>
</evidence>
<feature type="transmembrane region" description="Helical" evidence="1">
    <location>
        <begin position="20"/>
        <end position="41"/>
    </location>
</feature>
<dbReference type="AlphaFoldDB" id="A0A4P5NQA3"/>
<protein>
    <submittedName>
        <fullName evidence="2">Uncharacterized protein</fullName>
    </submittedName>
</protein>
<organism evidence="2 3">
    <name type="scientific">Komagataeibacter diospyri</name>
    <dbReference type="NCBI Taxonomy" id="1932662"/>
    <lineage>
        <taxon>Bacteria</taxon>
        <taxon>Pseudomonadati</taxon>
        <taxon>Pseudomonadota</taxon>
        <taxon>Alphaproteobacteria</taxon>
        <taxon>Acetobacterales</taxon>
        <taxon>Acetobacteraceae</taxon>
        <taxon>Komagataeibacter</taxon>
    </lineage>
</organism>
<dbReference type="EMBL" id="BDLU01000013">
    <property type="protein sequence ID" value="GCE82264.1"/>
    <property type="molecule type" value="Genomic_DNA"/>
</dbReference>
<comment type="caution">
    <text evidence="2">The sequence shown here is derived from an EMBL/GenBank/DDBJ whole genome shotgun (WGS) entry which is preliminary data.</text>
</comment>
<reference evidence="3" key="1">
    <citation type="submission" date="2017-01" db="EMBL/GenBank/DDBJ databases">
        <title>Komagataeibacter sp. MSKU9 whole genome sequencing project.</title>
        <authorList>
            <person name="Matsutani M."/>
            <person name="Naloka K."/>
            <person name="Theeragool G."/>
            <person name="Yakushi T."/>
            <person name="Matsushita K."/>
        </authorList>
    </citation>
    <scope>NUCLEOTIDE SEQUENCE [LARGE SCALE GENOMIC DNA]</scope>
    <source>
        <strain evidence="3">MSKU9</strain>
    </source>
</reference>
<feature type="transmembrane region" description="Helical" evidence="1">
    <location>
        <begin position="61"/>
        <end position="90"/>
    </location>
</feature>
<keyword evidence="1" id="KW-1133">Transmembrane helix</keyword>
<dbReference type="RefSeq" id="WP_141259686.1">
    <property type="nucleotide sequence ID" value="NZ_BDLU01000013.1"/>
</dbReference>
<dbReference type="OrthoDB" id="7284963at2"/>
<keyword evidence="1" id="KW-0472">Membrane</keyword>
<evidence type="ECO:0000313" key="2">
    <source>
        <dbReference type="EMBL" id="GCE82264.1"/>
    </source>
</evidence>
<accession>A0A4P5NQA3</accession>
<keyword evidence="3" id="KW-1185">Reference proteome</keyword>
<proteinExistence type="predicted"/>
<evidence type="ECO:0000256" key="1">
    <source>
        <dbReference type="SAM" id="Phobius"/>
    </source>
</evidence>
<keyword evidence="1" id="KW-0812">Transmembrane</keyword>